<keyword evidence="8" id="KW-1185">Reference proteome</keyword>
<dbReference type="InterPro" id="IPR044226">
    <property type="entry name" value="SIP2-1-like"/>
</dbReference>
<comment type="caution">
    <text evidence="7">The sequence shown here is derived from an EMBL/GenBank/DDBJ whole genome shotgun (WGS) entry which is preliminary data.</text>
</comment>
<evidence type="ECO:0000256" key="2">
    <source>
        <dbReference type="ARBA" id="ARBA00022692"/>
    </source>
</evidence>
<dbReference type="PRINTS" id="PR00783">
    <property type="entry name" value="MINTRINSICP"/>
</dbReference>
<dbReference type="SUPFAM" id="SSF81338">
    <property type="entry name" value="Aquaporin-like"/>
    <property type="match status" value="1"/>
</dbReference>
<dbReference type="Proteomes" id="UP000824469">
    <property type="component" value="Unassembled WGS sequence"/>
</dbReference>
<dbReference type="PANTHER" id="PTHR47720">
    <property type="entry name" value="AQUAPORIN SIP2-1-RELATED"/>
    <property type="match status" value="1"/>
</dbReference>
<organism evidence="7 8">
    <name type="scientific">Taxus chinensis</name>
    <name type="common">Chinese yew</name>
    <name type="synonym">Taxus wallichiana var. chinensis</name>
    <dbReference type="NCBI Taxonomy" id="29808"/>
    <lineage>
        <taxon>Eukaryota</taxon>
        <taxon>Viridiplantae</taxon>
        <taxon>Streptophyta</taxon>
        <taxon>Embryophyta</taxon>
        <taxon>Tracheophyta</taxon>
        <taxon>Spermatophyta</taxon>
        <taxon>Pinopsida</taxon>
        <taxon>Pinidae</taxon>
        <taxon>Conifers II</taxon>
        <taxon>Cupressales</taxon>
        <taxon>Taxaceae</taxon>
        <taxon>Taxus</taxon>
    </lineage>
</organism>
<keyword evidence="4 6" id="KW-0472">Membrane</keyword>
<protein>
    <submittedName>
        <fullName evidence="7">Uncharacterized protein</fullName>
    </submittedName>
</protein>
<feature type="transmembrane region" description="Helical" evidence="6">
    <location>
        <begin position="6"/>
        <end position="25"/>
    </location>
</feature>
<dbReference type="AlphaFoldDB" id="A0AA38CBI1"/>
<dbReference type="EMBL" id="JAHRHJ020000011">
    <property type="protein sequence ID" value="KAH9296281.1"/>
    <property type="molecule type" value="Genomic_DNA"/>
</dbReference>
<sequence length="185" mass="19767">MKLVVADFVVSILWVVAGALVRVVTQFDVLQLKRNGDLVKLALTAAAMFMFTWIGKLTNGATYNPITVLLNSLGAKPLPFFTLAVRILAQALGSLVGVMCVNILMPRGVQGGPLLKVGVKNGMITEGILTFTIVMVALMVNTRGPKGFFLKTWIVTLSKLCLSILGADFTGPAMNPATVSMFPIL</sequence>
<feature type="transmembrane region" description="Helical" evidence="6">
    <location>
        <begin position="37"/>
        <end position="55"/>
    </location>
</feature>
<gene>
    <name evidence="7" type="ORF">KI387_039869</name>
</gene>
<evidence type="ECO:0000256" key="4">
    <source>
        <dbReference type="ARBA" id="ARBA00023136"/>
    </source>
</evidence>
<name>A0AA38CBI1_TAXCH</name>
<keyword evidence="5" id="KW-0813">Transport</keyword>
<evidence type="ECO:0000313" key="8">
    <source>
        <dbReference type="Proteomes" id="UP000824469"/>
    </source>
</evidence>
<comment type="similarity">
    <text evidence="5">Belongs to the MIP/aquaporin (TC 1.A.8) family.</text>
</comment>
<evidence type="ECO:0000256" key="6">
    <source>
        <dbReference type="SAM" id="Phobius"/>
    </source>
</evidence>
<dbReference type="InterPro" id="IPR023271">
    <property type="entry name" value="Aquaporin-like"/>
</dbReference>
<keyword evidence="3 6" id="KW-1133">Transmembrane helix</keyword>
<evidence type="ECO:0000256" key="5">
    <source>
        <dbReference type="RuleBase" id="RU000477"/>
    </source>
</evidence>
<feature type="transmembrane region" description="Helical" evidence="6">
    <location>
        <begin position="124"/>
        <end position="142"/>
    </location>
</feature>
<dbReference type="Pfam" id="PF00230">
    <property type="entry name" value="MIP"/>
    <property type="match status" value="1"/>
</dbReference>
<dbReference type="OMA" id="WAYARGN"/>
<evidence type="ECO:0000256" key="1">
    <source>
        <dbReference type="ARBA" id="ARBA00004141"/>
    </source>
</evidence>
<keyword evidence="2 5" id="KW-0812">Transmembrane</keyword>
<reference evidence="7 8" key="1">
    <citation type="journal article" date="2021" name="Nat. Plants">
        <title>The Taxus genome provides insights into paclitaxel biosynthesis.</title>
        <authorList>
            <person name="Xiong X."/>
            <person name="Gou J."/>
            <person name="Liao Q."/>
            <person name="Li Y."/>
            <person name="Zhou Q."/>
            <person name="Bi G."/>
            <person name="Li C."/>
            <person name="Du R."/>
            <person name="Wang X."/>
            <person name="Sun T."/>
            <person name="Guo L."/>
            <person name="Liang H."/>
            <person name="Lu P."/>
            <person name="Wu Y."/>
            <person name="Zhang Z."/>
            <person name="Ro D.K."/>
            <person name="Shang Y."/>
            <person name="Huang S."/>
            <person name="Yan J."/>
        </authorList>
    </citation>
    <scope>NUCLEOTIDE SEQUENCE [LARGE SCALE GENOMIC DNA]</scope>
    <source>
        <strain evidence="7">Ta-2019</strain>
    </source>
</reference>
<comment type="subcellular location">
    <subcellularLocation>
        <location evidence="1">Membrane</location>
        <topology evidence="1">Multi-pass membrane protein</topology>
    </subcellularLocation>
</comment>
<accession>A0AA38CBI1</accession>
<dbReference type="GO" id="GO:0016020">
    <property type="term" value="C:membrane"/>
    <property type="evidence" value="ECO:0007669"/>
    <property type="project" value="UniProtKB-SubCell"/>
</dbReference>
<dbReference type="PANTHER" id="PTHR47720:SF1">
    <property type="entry name" value="AQUAPORIN SIP2-1-RELATED"/>
    <property type="match status" value="1"/>
</dbReference>
<evidence type="ECO:0000313" key="7">
    <source>
        <dbReference type="EMBL" id="KAH9296281.1"/>
    </source>
</evidence>
<evidence type="ECO:0000256" key="3">
    <source>
        <dbReference type="ARBA" id="ARBA00022989"/>
    </source>
</evidence>
<feature type="transmembrane region" description="Helical" evidence="6">
    <location>
        <begin position="80"/>
        <end position="104"/>
    </location>
</feature>
<dbReference type="Gene3D" id="1.20.1080.10">
    <property type="entry name" value="Glycerol uptake facilitator protein"/>
    <property type="match status" value="1"/>
</dbReference>
<dbReference type="GO" id="GO:0015267">
    <property type="term" value="F:channel activity"/>
    <property type="evidence" value="ECO:0007669"/>
    <property type="project" value="InterPro"/>
</dbReference>
<dbReference type="InterPro" id="IPR000425">
    <property type="entry name" value="MIP"/>
</dbReference>
<proteinExistence type="inferred from homology"/>